<accession>A0A645B0Q4</accession>
<dbReference type="EMBL" id="VSSQ01017072">
    <property type="protein sequence ID" value="MPM59007.1"/>
    <property type="molecule type" value="Genomic_DNA"/>
</dbReference>
<sequence length="73" mass="8012">MVKEPFDLAHPLFSLPNFFATPHMAALTREAAARTFTMAATNLLALLDGEELACVANPEVYGTEAWKAYRAAR</sequence>
<dbReference type="SUPFAM" id="SSF51735">
    <property type="entry name" value="NAD(P)-binding Rossmann-fold domains"/>
    <property type="match status" value="1"/>
</dbReference>
<evidence type="ECO:0000313" key="1">
    <source>
        <dbReference type="EMBL" id="MPM59007.1"/>
    </source>
</evidence>
<name>A0A645B0Q4_9ZZZZ</name>
<gene>
    <name evidence="1" type="ORF">SDC9_105844</name>
</gene>
<proteinExistence type="predicted"/>
<dbReference type="Gene3D" id="3.40.50.720">
    <property type="entry name" value="NAD(P)-binding Rossmann-like Domain"/>
    <property type="match status" value="2"/>
</dbReference>
<protein>
    <submittedName>
        <fullName evidence="1">Uncharacterized protein</fullName>
    </submittedName>
</protein>
<dbReference type="AlphaFoldDB" id="A0A645B0Q4"/>
<organism evidence="1">
    <name type="scientific">bioreactor metagenome</name>
    <dbReference type="NCBI Taxonomy" id="1076179"/>
    <lineage>
        <taxon>unclassified sequences</taxon>
        <taxon>metagenomes</taxon>
        <taxon>ecological metagenomes</taxon>
    </lineage>
</organism>
<reference evidence="1" key="1">
    <citation type="submission" date="2019-08" db="EMBL/GenBank/DDBJ databases">
        <authorList>
            <person name="Kucharzyk K."/>
            <person name="Murdoch R.W."/>
            <person name="Higgins S."/>
            <person name="Loffler F."/>
        </authorList>
    </citation>
    <scope>NUCLEOTIDE SEQUENCE</scope>
</reference>
<comment type="caution">
    <text evidence="1">The sequence shown here is derived from an EMBL/GenBank/DDBJ whole genome shotgun (WGS) entry which is preliminary data.</text>
</comment>
<dbReference type="InterPro" id="IPR036291">
    <property type="entry name" value="NAD(P)-bd_dom_sf"/>
</dbReference>